<protein>
    <recommendedName>
        <fullName evidence="10">G-protein coupled receptors family 1 profile domain-containing protein</fullName>
    </recommendedName>
</protein>
<feature type="transmembrane region" description="Helical" evidence="9">
    <location>
        <begin position="266"/>
        <end position="288"/>
    </location>
</feature>
<dbReference type="GO" id="GO:0005886">
    <property type="term" value="C:plasma membrane"/>
    <property type="evidence" value="ECO:0007669"/>
    <property type="project" value="UniProtKB-SubCell"/>
</dbReference>
<comment type="subcellular location">
    <subcellularLocation>
        <location evidence="1">Cell membrane</location>
        <topology evidence="1">Multi-pass membrane protein</topology>
    </subcellularLocation>
</comment>
<dbReference type="AlphaFoldDB" id="A0A8W8MD00"/>
<evidence type="ECO:0000313" key="12">
    <source>
        <dbReference type="Proteomes" id="UP000005408"/>
    </source>
</evidence>
<keyword evidence="6 9" id="KW-0472">Membrane</keyword>
<evidence type="ECO:0000256" key="5">
    <source>
        <dbReference type="ARBA" id="ARBA00023040"/>
    </source>
</evidence>
<feature type="domain" description="G-protein coupled receptors family 1 profile" evidence="10">
    <location>
        <begin position="41"/>
        <end position="285"/>
    </location>
</feature>
<reference evidence="11" key="1">
    <citation type="submission" date="2022-08" db="UniProtKB">
        <authorList>
            <consortium name="EnsemblMetazoa"/>
        </authorList>
    </citation>
    <scope>IDENTIFICATION</scope>
    <source>
        <strain evidence="11">05x7-T-G4-1.051#20</strain>
    </source>
</reference>
<dbReference type="InterPro" id="IPR000276">
    <property type="entry name" value="GPCR_Rhodpsn"/>
</dbReference>
<dbReference type="PROSITE" id="PS50262">
    <property type="entry name" value="G_PROTEIN_RECEP_F1_2"/>
    <property type="match status" value="1"/>
</dbReference>
<feature type="transmembrane region" description="Helical" evidence="9">
    <location>
        <begin position="139"/>
        <end position="161"/>
    </location>
</feature>
<dbReference type="CDD" id="cd00637">
    <property type="entry name" value="7tm_classA_rhodopsin-like"/>
    <property type="match status" value="1"/>
</dbReference>
<evidence type="ECO:0000256" key="1">
    <source>
        <dbReference type="ARBA" id="ARBA00004651"/>
    </source>
</evidence>
<keyword evidence="2" id="KW-1003">Cell membrane</keyword>
<keyword evidence="5" id="KW-0297">G-protein coupled receptor</keyword>
<accession>A0A8W8MD00</accession>
<dbReference type="Gene3D" id="1.20.1070.10">
    <property type="entry name" value="Rhodopsin 7-helix transmembrane proteins"/>
    <property type="match status" value="1"/>
</dbReference>
<dbReference type="EnsemblMetazoa" id="G31744.3">
    <property type="protein sequence ID" value="G31744.3:cds"/>
    <property type="gene ID" value="G31744"/>
</dbReference>
<feature type="transmembrane region" description="Helical" evidence="9">
    <location>
        <begin position="173"/>
        <end position="193"/>
    </location>
</feature>
<keyword evidence="4 9" id="KW-1133">Transmembrane helix</keyword>
<evidence type="ECO:0000256" key="9">
    <source>
        <dbReference type="SAM" id="Phobius"/>
    </source>
</evidence>
<feature type="transmembrane region" description="Helical" evidence="9">
    <location>
        <begin position="99"/>
        <end position="127"/>
    </location>
</feature>
<keyword evidence="12" id="KW-1185">Reference proteome</keyword>
<name>A0A8W8MD00_MAGGI</name>
<keyword evidence="3 9" id="KW-0812">Transmembrane</keyword>
<feature type="transmembrane region" description="Helical" evidence="9">
    <location>
        <begin position="226"/>
        <end position="254"/>
    </location>
</feature>
<keyword evidence="7" id="KW-0675">Receptor</keyword>
<evidence type="ECO:0000259" key="10">
    <source>
        <dbReference type="PROSITE" id="PS50262"/>
    </source>
</evidence>
<organism evidence="11 12">
    <name type="scientific">Magallana gigas</name>
    <name type="common">Pacific oyster</name>
    <name type="synonym">Crassostrea gigas</name>
    <dbReference type="NCBI Taxonomy" id="29159"/>
    <lineage>
        <taxon>Eukaryota</taxon>
        <taxon>Metazoa</taxon>
        <taxon>Spiralia</taxon>
        <taxon>Lophotrochozoa</taxon>
        <taxon>Mollusca</taxon>
        <taxon>Bivalvia</taxon>
        <taxon>Autobranchia</taxon>
        <taxon>Pteriomorphia</taxon>
        <taxon>Ostreida</taxon>
        <taxon>Ostreoidea</taxon>
        <taxon>Ostreidae</taxon>
        <taxon>Magallana</taxon>
    </lineage>
</organism>
<evidence type="ECO:0000256" key="6">
    <source>
        <dbReference type="ARBA" id="ARBA00023136"/>
    </source>
</evidence>
<dbReference type="InterPro" id="IPR017452">
    <property type="entry name" value="GPCR_Rhodpsn_7TM"/>
</dbReference>
<evidence type="ECO:0000313" key="11">
    <source>
        <dbReference type="EnsemblMetazoa" id="G31744.3:cds"/>
    </source>
</evidence>
<dbReference type="Pfam" id="PF00001">
    <property type="entry name" value="7tm_1"/>
    <property type="match status" value="1"/>
</dbReference>
<feature type="transmembrane region" description="Helical" evidence="9">
    <location>
        <begin position="26"/>
        <end position="47"/>
    </location>
</feature>
<dbReference type="PANTHER" id="PTHR24249:SF372">
    <property type="entry name" value="G-PROTEIN COUPLED RECEPTORS FAMILY 1 PROFILE DOMAIN-CONTAINING PROTEIN"/>
    <property type="match status" value="1"/>
</dbReference>
<keyword evidence="8" id="KW-0807">Transducer</keyword>
<dbReference type="SUPFAM" id="SSF81321">
    <property type="entry name" value="Family A G protein-coupled receptor-like"/>
    <property type="match status" value="1"/>
</dbReference>
<evidence type="ECO:0000256" key="4">
    <source>
        <dbReference type="ARBA" id="ARBA00022989"/>
    </source>
</evidence>
<evidence type="ECO:0000256" key="2">
    <source>
        <dbReference type="ARBA" id="ARBA00022475"/>
    </source>
</evidence>
<dbReference type="InterPro" id="IPR050569">
    <property type="entry name" value="TAAR"/>
</dbReference>
<dbReference type="PANTHER" id="PTHR24249">
    <property type="entry name" value="HISTAMINE RECEPTOR-RELATED G-PROTEIN COUPLED RECEPTOR"/>
    <property type="match status" value="1"/>
</dbReference>
<dbReference type="GO" id="GO:0004930">
    <property type="term" value="F:G protein-coupled receptor activity"/>
    <property type="evidence" value="ECO:0007669"/>
    <property type="project" value="UniProtKB-KW"/>
</dbReference>
<feature type="transmembrane region" description="Helical" evidence="9">
    <location>
        <begin position="59"/>
        <end position="87"/>
    </location>
</feature>
<evidence type="ECO:0000256" key="3">
    <source>
        <dbReference type="ARBA" id="ARBA00022692"/>
    </source>
</evidence>
<proteinExistence type="predicted"/>
<sequence length="311" mass="35630">MDRNCSQIQGNISLAIPVHMEVESPIMRVMIPILTVFGIFGNTMAFAKIVSDKRLHTHTYFAVAALILSDLVSVCLYGIHVLVYLSFEVKEDVKLFEKFFMSATFGSTHASAAHVVFLVGLRYYCVVKRIHYETLSKRILLKISCILWVLSVCFATVYYILRFHTDLDVAVTVLLFRGYLLCLPICIIIYFHLKKITVIRTVSFSRKLRTSGGSERMIRARSQIIVMSRMVSVILTVFTMSAALYPISFCLIYFGVCCSEYECRSLLLMARMAWILKFSINPFIYLLFSEVVYSRVKKYLTKGFTTLCEIC</sequence>
<dbReference type="Proteomes" id="UP000005408">
    <property type="component" value="Unassembled WGS sequence"/>
</dbReference>
<evidence type="ECO:0000256" key="8">
    <source>
        <dbReference type="ARBA" id="ARBA00023224"/>
    </source>
</evidence>
<evidence type="ECO:0000256" key="7">
    <source>
        <dbReference type="ARBA" id="ARBA00023170"/>
    </source>
</evidence>